<evidence type="ECO:0000313" key="1">
    <source>
        <dbReference type="EnsemblMetazoa" id="Aqu2.1.27558_001"/>
    </source>
</evidence>
<sequence length="55" mass="6798">MTRCCTTKLTDIRVHYFIWIRRNRPWGLTARSYSQVSIKDFVRRYFRIRGITRSD</sequence>
<accession>A0A1X7UJ99</accession>
<name>A0A1X7UJ99_AMPQE</name>
<protein>
    <submittedName>
        <fullName evidence="1">Uncharacterized protein</fullName>
    </submittedName>
</protein>
<organism evidence="1">
    <name type="scientific">Amphimedon queenslandica</name>
    <name type="common">Sponge</name>
    <dbReference type="NCBI Taxonomy" id="400682"/>
    <lineage>
        <taxon>Eukaryota</taxon>
        <taxon>Metazoa</taxon>
        <taxon>Porifera</taxon>
        <taxon>Demospongiae</taxon>
        <taxon>Heteroscleromorpha</taxon>
        <taxon>Haplosclerida</taxon>
        <taxon>Niphatidae</taxon>
        <taxon>Amphimedon</taxon>
    </lineage>
</organism>
<proteinExistence type="predicted"/>
<reference evidence="1" key="1">
    <citation type="submission" date="2017-05" db="UniProtKB">
        <authorList>
            <consortium name="EnsemblMetazoa"/>
        </authorList>
    </citation>
    <scope>IDENTIFICATION</scope>
</reference>
<dbReference type="InParanoid" id="A0A1X7UJ99"/>
<dbReference type="EnsemblMetazoa" id="Aqu2.1.27558_001">
    <property type="protein sequence ID" value="Aqu2.1.27558_001"/>
    <property type="gene ID" value="Aqu2.1.27558"/>
</dbReference>
<dbReference type="AlphaFoldDB" id="A0A1X7UJ99"/>